<dbReference type="Gene3D" id="1.10.275.10">
    <property type="entry name" value="Fumarase/aspartase (N-terminal domain)"/>
    <property type="match status" value="1"/>
</dbReference>
<keyword evidence="4 5" id="KW-0456">Lyase</keyword>
<keyword evidence="9" id="KW-1185">Reference proteome</keyword>
<sequence length="463" mass="49067">MTEQAFRVERDTMGEVQVPAEALWRAQTQRAVENFPVSGRGLESAHIRALAQIKGAAAQVNAELGVLPADVAQAIAAAAAHVADGGYDDQFPVDVFQTGSGTSSNMNANEVLATLASRELGRPVHPNDEVNASQSSNDVFPSSIHLAATYAVVNDLLPALRHLGFRIEGKADEFKTVVKAGRTHLMDATPVTLGQEFSGYAAQVQYGIERLESALPRLAELPLGGTAVGTGVNTPPGFAAAVIGKLRKMTKLPLAESRNHFEAQGARDALVETSGQLRTVAVGLYKIANDIRWMGSGPRAGLRELHIPDLQPGSSIMPGKVNPVVCESVRQVCAQVIGNDAAVGFAGSQGDFELNVMLPVMASNLLESIRLLAAASRLLADRCVAGLTANVELCREYAEASPSIVTPLNKYLGYDEAASIAKQALASGQTIRAVVLDRGHVEAGRITQEQLDEALDVLRMTRP</sequence>
<keyword evidence="2 5" id="KW-0963">Cytoplasm</keyword>
<comment type="caution">
    <text evidence="8">The sequence shown here is derived from an EMBL/GenBank/DDBJ whole genome shotgun (WGS) entry which is preliminary data.</text>
</comment>
<protein>
    <recommendedName>
        <fullName evidence="5">Fumarate hydratase class II</fullName>
        <shortName evidence="5">Fumarase C</shortName>
        <ecNumber evidence="5">4.2.1.2</ecNumber>
    </recommendedName>
    <alternativeName>
        <fullName evidence="5">Aerobic fumarase</fullName>
    </alternativeName>
    <alternativeName>
        <fullName evidence="5">Iron-independent fumarase</fullName>
    </alternativeName>
</protein>
<dbReference type="PANTHER" id="PTHR11444">
    <property type="entry name" value="ASPARTATEAMMONIA/ARGININOSUCCINATE/ADENYLOSUCCINATE LYASE"/>
    <property type="match status" value="1"/>
</dbReference>
<organism evidence="8 9">
    <name type="scientific">Phytohabitans aurantiacus</name>
    <dbReference type="NCBI Taxonomy" id="3016789"/>
    <lineage>
        <taxon>Bacteria</taxon>
        <taxon>Bacillati</taxon>
        <taxon>Actinomycetota</taxon>
        <taxon>Actinomycetes</taxon>
        <taxon>Micromonosporales</taxon>
        <taxon>Micromonosporaceae</taxon>
    </lineage>
</organism>
<dbReference type="NCBIfam" id="NF008909">
    <property type="entry name" value="PRK12273.1"/>
    <property type="match status" value="1"/>
</dbReference>
<dbReference type="EC" id="4.2.1.2" evidence="5"/>
<feature type="binding site" evidence="5">
    <location>
        <begin position="320"/>
        <end position="322"/>
    </location>
    <ligand>
        <name>substrate</name>
    </ligand>
</feature>
<dbReference type="Pfam" id="PF10415">
    <property type="entry name" value="FumaraseC_C"/>
    <property type="match status" value="1"/>
</dbReference>
<name>A0ABQ5R934_9ACTN</name>
<comment type="function">
    <text evidence="5">Involved in the TCA cycle. Catalyzes the stereospecific interconversion of fumarate to L-malate.</text>
</comment>
<comment type="miscellaneous">
    <text evidence="5">There are 2 substrate-binding sites: the catalytic A site, and the non-catalytic B site that may play a role in the transfer of substrate or product between the active site and the solvent. Alternatively, the B site may bind allosteric effectors.</text>
</comment>
<comment type="catalytic activity">
    <reaction evidence="5">
        <text>(S)-malate = fumarate + H2O</text>
        <dbReference type="Rhea" id="RHEA:12460"/>
        <dbReference type="ChEBI" id="CHEBI:15377"/>
        <dbReference type="ChEBI" id="CHEBI:15589"/>
        <dbReference type="ChEBI" id="CHEBI:29806"/>
        <dbReference type="EC" id="4.2.1.2"/>
    </reaction>
</comment>
<feature type="site" description="Important for catalytic activity" evidence="5">
    <location>
        <position position="327"/>
    </location>
</feature>
<dbReference type="HAMAP" id="MF_00743">
    <property type="entry name" value="FumaraseC"/>
    <property type="match status" value="1"/>
</dbReference>
<dbReference type="PRINTS" id="PR00149">
    <property type="entry name" value="FUMRATELYASE"/>
</dbReference>
<dbReference type="PROSITE" id="PS00163">
    <property type="entry name" value="FUMARATE_LYASES"/>
    <property type="match status" value="1"/>
</dbReference>
<evidence type="ECO:0000259" key="6">
    <source>
        <dbReference type="Pfam" id="PF00206"/>
    </source>
</evidence>
<dbReference type="InterPro" id="IPR022761">
    <property type="entry name" value="Fumarate_lyase_N"/>
</dbReference>
<dbReference type="SUPFAM" id="SSF48557">
    <property type="entry name" value="L-aspartase-like"/>
    <property type="match status" value="1"/>
</dbReference>
<dbReference type="InterPro" id="IPR020557">
    <property type="entry name" value="Fumarate_lyase_CS"/>
</dbReference>
<evidence type="ECO:0000313" key="8">
    <source>
        <dbReference type="EMBL" id="GLI02091.1"/>
    </source>
</evidence>
<feature type="domain" description="Fumarase C C-terminal" evidence="7">
    <location>
        <begin position="404"/>
        <end position="462"/>
    </location>
</feature>
<dbReference type="InterPro" id="IPR008948">
    <property type="entry name" value="L-Aspartase-like"/>
</dbReference>
<feature type="domain" description="Fumarate lyase N-terminal" evidence="6">
    <location>
        <begin position="14"/>
        <end position="338"/>
    </location>
</feature>
<evidence type="ECO:0000256" key="1">
    <source>
        <dbReference type="ARBA" id="ARBA00009084"/>
    </source>
</evidence>
<feature type="binding site" evidence="5">
    <location>
        <position position="315"/>
    </location>
    <ligand>
        <name>substrate</name>
    </ligand>
</feature>
<evidence type="ECO:0000256" key="3">
    <source>
        <dbReference type="ARBA" id="ARBA00022532"/>
    </source>
</evidence>
<feature type="binding site" description="in site B" evidence="5">
    <location>
        <begin position="125"/>
        <end position="128"/>
    </location>
    <ligand>
        <name>substrate</name>
    </ligand>
</feature>
<evidence type="ECO:0000313" key="9">
    <source>
        <dbReference type="Proteomes" id="UP001144280"/>
    </source>
</evidence>
<comment type="pathway">
    <text evidence="5">Carbohydrate metabolism; tricarboxylic acid cycle; (S)-malate from fumarate: step 1/1.</text>
</comment>
<evidence type="ECO:0000256" key="5">
    <source>
        <dbReference type="HAMAP-Rule" id="MF_00743"/>
    </source>
</evidence>
<comment type="subunit">
    <text evidence="5">Homotetramer.</text>
</comment>
<feature type="binding site" evidence="5">
    <location>
        <begin position="135"/>
        <end position="137"/>
    </location>
    <ligand>
        <name>substrate</name>
    </ligand>
</feature>
<dbReference type="PANTHER" id="PTHR11444:SF22">
    <property type="entry name" value="FUMARATE HYDRATASE CLASS II"/>
    <property type="match status" value="1"/>
</dbReference>
<feature type="binding site" evidence="5">
    <location>
        <begin position="100"/>
        <end position="102"/>
    </location>
    <ligand>
        <name>substrate</name>
    </ligand>
</feature>
<feature type="binding site" evidence="5">
    <location>
        <position position="183"/>
    </location>
    <ligand>
        <name>substrate</name>
    </ligand>
</feature>
<dbReference type="InterPro" id="IPR024083">
    <property type="entry name" value="Fumarase/histidase_N"/>
</dbReference>
<evidence type="ECO:0000259" key="7">
    <source>
        <dbReference type="Pfam" id="PF10415"/>
    </source>
</evidence>
<gene>
    <name evidence="5 8" type="primary">fumC</name>
    <name evidence="8" type="ORF">Pa4123_73690</name>
</gene>
<dbReference type="InterPro" id="IPR018951">
    <property type="entry name" value="Fumarase_C_C"/>
</dbReference>
<feature type="active site" description="Proton donor/acceptor" evidence="5">
    <location>
        <position position="184"/>
    </location>
</feature>
<dbReference type="Gene3D" id="1.10.40.30">
    <property type="entry name" value="Fumarase/aspartase (C-terminal domain)"/>
    <property type="match status" value="1"/>
</dbReference>
<accession>A0ABQ5R934</accession>
<feature type="active site" evidence="5">
    <location>
        <position position="314"/>
    </location>
</feature>
<dbReference type="InterPro" id="IPR000362">
    <property type="entry name" value="Fumarate_lyase_fam"/>
</dbReference>
<dbReference type="CDD" id="cd01362">
    <property type="entry name" value="Fumarase_classII"/>
    <property type="match status" value="1"/>
</dbReference>
<dbReference type="InterPro" id="IPR005677">
    <property type="entry name" value="Fum_hydII"/>
</dbReference>
<evidence type="ECO:0000256" key="4">
    <source>
        <dbReference type="ARBA" id="ARBA00023239"/>
    </source>
</evidence>
<keyword evidence="3 5" id="KW-0816">Tricarboxylic acid cycle</keyword>
<dbReference type="Pfam" id="PF00206">
    <property type="entry name" value="Lyase_1"/>
    <property type="match status" value="1"/>
</dbReference>
<comment type="subcellular location">
    <subcellularLocation>
        <location evidence="5">Cytoplasm</location>
    </subcellularLocation>
</comment>
<dbReference type="Proteomes" id="UP001144280">
    <property type="component" value="Unassembled WGS sequence"/>
</dbReference>
<dbReference type="EMBL" id="BSDI01000054">
    <property type="protein sequence ID" value="GLI02091.1"/>
    <property type="molecule type" value="Genomic_DNA"/>
</dbReference>
<comment type="similarity">
    <text evidence="1 5">Belongs to the class-II fumarase/aspartase family. Fumarase subfamily.</text>
</comment>
<dbReference type="PRINTS" id="PR00145">
    <property type="entry name" value="ARGSUCLYASE"/>
</dbReference>
<reference evidence="8" key="1">
    <citation type="submission" date="2022-12" db="EMBL/GenBank/DDBJ databases">
        <title>New Phytohabitans aurantiacus sp. RD004123 nov., an actinomycete isolated from soil.</title>
        <authorList>
            <person name="Triningsih D.W."/>
            <person name="Harunari E."/>
            <person name="Igarashi Y."/>
        </authorList>
    </citation>
    <scope>NUCLEOTIDE SEQUENCE</scope>
    <source>
        <strain evidence="8">RD004123</strain>
    </source>
</reference>
<proteinExistence type="inferred from homology"/>
<evidence type="ECO:0000256" key="2">
    <source>
        <dbReference type="ARBA" id="ARBA00022490"/>
    </source>
</evidence>
<dbReference type="Gene3D" id="1.20.200.10">
    <property type="entry name" value="Fumarase/aspartase (Central domain)"/>
    <property type="match status" value="1"/>
</dbReference>